<dbReference type="Proteomes" id="UP001552594">
    <property type="component" value="Unassembled WGS sequence"/>
</dbReference>
<accession>A0ABV3K6R3</accession>
<dbReference type="CDD" id="cd06558">
    <property type="entry name" value="crotonase-like"/>
    <property type="match status" value="1"/>
</dbReference>
<organism evidence="1 2">
    <name type="scientific">Streptomyces orinoci</name>
    <name type="common">Streptoverticillium orinoci</name>
    <dbReference type="NCBI Taxonomy" id="67339"/>
    <lineage>
        <taxon>Bacteria</taxon>
        <taxon>Bacillati</taxon>
        <taxon>Actinomycetota</taxon>
        <taxon>Actinomycetes</taxon>
        <taxon>Kitasatosporales</taxon>
        <taxon>Streptomycetaceae</taxon>
        <taxon>Streptomyces</taxon>
    </lineage>
</organism>
<evidence type="ECO:0000313" key="2">
    <source>
        <dbReference type="Proteomes" id="UP001552594"/>
    </source>
</evidence>
<gene>
    <name evidence="1" type="ORF">AB0L16_31220</name>
</gene>
<proteinExistence type="predicted"/>
<dbReference type="RefSeq" id="WP_109280488.1">
    <property type="nucleotide sequence ID" value="NZ_JBFAUK010000041.1"/>
</dbReference>
<dbReference type="PANTHER" id="PTHR11941">
    <property type="entry name" value="ENOYL-COA HYDRATASE-RELATED"/>
    <property type="match status" value="1"/>
</dbReference>
<evidence type="ECO:0000313" key="1">
    <source>
        <dbReference type="EMBL" id="MEV5510845.1"/>
    </source>
</evidence>
<name>A0ABV3K6R3_STRON</name>
<dbReference type="Pfam" id="PF00378">
    <property type="entry name" value="ECH_1"/>
    <property type="match status" value="1"/>
</dbReference>
<comment type="caution">
    <text evidence="1">The sequence shown here is derived from an EMBL/GenBank/DDBJ whole genome shotgun (WGS) entry which is preliminary data.</text>
</comment>
<dbReference type="InterPro" id="IPR001753">
    <property type="entry name" value="Enoyl-CoA_hydra/iso"/>
</dbReference>
<dbReference type="PANTHER" id="PTHR11941:SF45">
    <property type="entry name" value="ENOYL-COA DELTA ISOMERASE 1, MITOCHONDRIAL"/>
    <property type="match status" value="1"/>
</dbReference>
<dbReference type="EMBL" id="JBFAUK010000041">
    <property type="protein sequence ID" value="MEV5510845.1"/>
    <property type="molecule type" value="Genomic_DNA"/>
</dbReference>
<dbReference type="InterPro" id="IPR029045">
    <property type="entry name" value="ClpP/crotonase-like_dom_sf"/>
</dbReference>
<dbReference type="Gene3D" id="3.90.226.10">
    <property type="entry name" value="2-enoyl-CoA Hydratase, Chain A, domain 1"/>
    <property type="match status" value="1"/>
</dbReference>
<reference evidence="1 2" key="1">
    <citation type="submission" date="2024-06" db="EMBL/GenBank/DDBJ databases">
        <title>The Natural Products Discovery Center: Release of the First 8490 Sequenced Strains for Exploring Actinobacteria Biosynthetic Diversity.</title>
        <authorList>
            <person name="Kalkreuter E."/>
            <person name="Kautsar S.A."/>
            <person name="Yang D."/>
            <person name="Bader C.D."/>
            <person name="Teijaro C.N."/>
            <person name="Fluegel L."/>
            <person name="Davis C.M."/>
            <person name="Simpson J.R."/>
            <person name="Lauterbach L."/>
            <person name="Steele A.D."/>
            <person name="Gui C."/>
            <person name="Meng S."/>
            <person name="Li G."/>
            <person name="Viehrig K."/>
            <person name="Ye F."/>
            <person name="Su P."/>
            <person name="Kiefer A.F."/>
            <person name="Nichols A."/>
            <person name="Cepeda A.J."/>
            <person name="Yan W."/>
            <person name="Fan B."/>
            <person name="Jiang Y."/>
            <person name="Adhikari A."/>
            <person name="Zheng C.-J."/>
            <person name="Schuster L."/>
            <person name="Cowan T.M."/>
            <person name="Smanski M.J."/>
            <person name="Chevrette M.G."/>
            <person name="De Carvalho L.P.S."/>
            <person name="Shen B."/>
        </authorList>
    </citation>
    <scope>NUCLEOTIDE SEQUENCE [LARGE SCALE GENOMIC DNA]</scope>
    <source>
        <strain evidence="1 2">NPDC052347</strain>
    </source>
</reference>
<sequence>MIETADHDGIAVLTLSHGPVNALDLELLTAIPETLAAVADARAVVLTGSGRCFSAGVDLKRIADGGPRYAERFLPALSLALLTLFEHPKPVVAAVNGHALAGGCVLAAACDIRLMSAGTIGLTELAAGVPFPTVALEIMRHAVGPALDVLVLEAGRLSPEQALPIRLIHQLIEPDRLLTTALRRAKGLCATPAGTYALAKHQLHQPAARRIATARPMDDPRVLRIWSSERTRRTLRGYLASLSGAQDPPAGSAGPRK</sequence>
<dbReference type="SUPFAM" id="SSF52096">
    <property type="entry name" value="ClpP/crotonase"/>
    <property type="match status" value="1"/>
</dbReference>
<protein>
    <submittedName>
        <fullName evidence="1">Enoyl-CoA hydratase/isomerase family protein</fullName>
    </submittedName>
</protein>
<keyword evidence="2" id="KW-1185">Reference proteome</keyword>